<evidence type="ECO:0000256" key="5">
    <source>
        <dbReference type="SAM" id="SignalP"/>
    </source>
</evidence>
<evidence type="ECO:0000313" key="7">
    <source>
        <dbReference type="EMBL" id="KAF8885385.1"/>
    </source>
</evidence>
<evidence type="ECO:0000256" key="4">
    <source>
        <dbReference type="SAM" id="MobiDB-lite"/>
    </source>
</evidence>
<keyword evidence="3" id="KW-0378">Hydrolase</keyword>
<accession>A0A9P5TIM8</accession>
<dbReference type="AlphaFoldDB" id="A0A9P5TIM8"/>
<keyword evidence="8" id="KW-1185">Reference proteome</keyword>
<evidence type="ECO:0000256" key="1">
    <source>
        <dbReference type="ARBA" id="ARBA00007447"/>
    </source>
</evidence>
<comment type="caution">
    <text evidence="7">The sequence shown here is derived from an EMBL/GenBank/DDBJ whole genome shotgun (WGS) entry which is preliminary data.</text>
</comment>
<evidence type="ECO:0000256" key="3">
    <source>
        <dbReference type="RuleBase" id="RU000454"/>
    </source>
</evidence>
<feature type="chain" id="PRO_5040107839" evidence="5">
    <location>
        <begin position="21"/>
        <end position="602"/>
    </location>
</feature>
<feature type="compositionally biased region" description="Low complexity" evidence="4">
    <location>
        <begin position="552"/>
        <end position="567"/>
    </location>
</feature>
<keyword evidence="3" id="KW-0645">Protease</keyword>
<dbReference type="PANTHER" id="PTHR47966">
    <property type="entry name" value="BETA-SITE APP-CLEAVING ENZYME, ISOFORM A-RELATED"/>
    <property type="match status" value="1"/>
</dbReference>
<keyword evidence="5" id="KW-0732">Signal</keyword>
<dbReference type="InterPro" id="IPR021109">
    <property type="entry name" value="Peptidase_aspartic_dom_sf"/>
</dbReference>
<dbReference type="SUPFAM" id="SSF50630">
    <property type="entry name" value="Acid proteases"/>
    <property type="match status" value="1"/>
</dbReference>
<evidence type="ECO:0000256" key="2">
    <source>
        <dbReference type="ARBA" id="ARBA00022750"/>
    </source>
</evidence>
<dbReference type="InterPro" id="IPR033121">
    <property type="entry name" value="PEPTIDASE_A1"/>
</dbReference>
<dbReference type="PANTHER" id="PTHR47966:SF51">
    <property type="entry name" value="BETA-SITE APP-CLEAVING ENZYME, ISOFORM A-RELATED"/>
    <property type="match status" value="1"/>
</dbReference>
<evidence type="ECO:0000313" key="8">
    <source>
        <dbReference type="Proteomes" id="UP000724874"/>
    </source>
</evidence>
<organism evidence="7 8">
    <name type="scientific">Gymnopilus junonius</name>
    <name type="common">Spectacular rustgill mushroom</name>
    <name type="synonym">Gymnopilus spectabilis subsp. junonius</name>
    <dbReference type="NCBI Taxonomy" id="109634"/>
    <lineage>
        <taxon>Eukaryota</taxon>
        <taxon>Fungi</taxon>
        <taxon>Dikarya</taxon>
        <taxon>Basidiomycota</taxon>
        <taxon>Agaricomycotina</taxon>
        <taxon>Agaricomycetes</taxon>
        <taxon>Agaricomycetidae</taxon>
        <taxon>Agaricales</taxon>
        <taxon>Agaricineae</taxon>
        <taxon>Hymenogastraceae</taxon>
        <taxon>Gymnopilus</taxon>
    </lineage>
</organism>
<dbReference type="PROSITE" id="PS00141">
    <property type="entry name" value="ASP_PROTEASE"/>
    <property type="match status" value="1"/>
</dbReference>
<dbReference type="Pfam" id="PF00026">
    <property type="entry name" value="Asp"/>
    <property type="match status" value="2"/>
</dbReference>
<dbReference type="PROSITE" id="PS51767">
    <property type="entry name" value="PEPTIDASE_A1"/>
    <property type="match status" value="1"/>
</dbReference>
<dbReference type="Gene3D" id="2.40.70.10">
    <property type="entry name" value="Acid Proteases"/>
    <property type="match status" value="2"/>
</dbReference>
<dbReference type="Proteomes" id="UP000724874">
    <property type="component" value="Unassembled WGS sequence"/>
</dbReference>
<reference evidence="7" key="1">
    <citation type="submission" date="2020-11" db="EMBL/GenBank/DDBJ databases">
        <authorList>
            <consortium name="DOE Joint Genome Institute"/>
            <person name="Ahrendt S."/>
            <person name="Riley R."/>
            <person name="Andreopoulos W."/>
            <person name="LaButti K."/>
            <person name="Pangilinan J."/>
            <person name="Ruiz-duenas F.J."/>
            <person name="Barrasa J.M."/>
            <person name="Sanchez-Garcia M."/>
            <person name="Camarero S."/>
            <person name="Miyauchi S."/>
            <person name="Serrano A."/>
            <person name="Linde D."/>
            <person name="Babiker R."/>
            <person name="Drula E."/>
            <person name="Ayuso-Fernandez I."/>
            <person name="Pacheco R."/>
            <person name="Padilla G."/>
            <person name="Ferreira P."/>
            <person name="Barriuso J."/>
            <person name="Kellner H."/>
            <person name="Castanera R."/>
            <person name="Alfaro M."/>
            <person name="Ramirez L."/>
            <person name="Pisabarro A.G."/>
            <person name="Kuo A."/>
            <person name="Tritt A."/>
            <person name="Lipzen A."/>
            <person name="He G."/>
            <person name="Yan M."/>
            <person name="Ng V."/>
            <person name="Cullen D."/>
            <person name="Martin F."/>
            <person name="Rosso M.-N."/>
            <person name="Henrissat B."/>
            <person name="Hibbett D."/>
            <person name="Martinez A.T."/>
            <person name="Grigoriev I.V."/>
        </authorList>
    </citation>
    <scope>NUCLEOTIDE SEQUENCE</scope>
    <source>
        <strain evidence="7">AH 44721</strain>
    </source>
</reference>
<protein>
    <submittedName>
        <fullName evidence="7">Aspartic peptidase domain-containing protein</fullName>
    </submittedName>
</protein>
<feature type="compositionally biased region" description="Polar residues" evidence="4">
    <location>
        <begin position="538"/>
        <end position="551"/>
    </location>
</feature>
<gene>
    <name evidence="7" type="ORF">CPB84DRAFT_1685492</name>
</gene>
<feature type="domain" description="Peptidase A1" evidence="6">
    <location>
        <begin position="76"/>
        <end position="503"/>
    </location>
</feature>
<dbReference type="GO" id="GO:0004190">
    <property type="term" value="F:aspartic-type endopeptidase activity"/>
    <property type="evidence" value="ECO:0007669"/>
    <property type="project" value="UniProtKB-KW"/>
</dbReference>
<evidence type="ECO:0000259" key="6">
    <source>
        <dbReference type="PROSITE" id="PS51767"/>
    </source>
</evidence>
<dbReference type="GO" id="GO:0006508">
    <property type="term" value="P:proteolysis"/>
    <property type="evidence" value="ECO:0007669"/>
    <property type="project" value="UniProtKB-KW"/>
</dbReference>
<dbReference type="PRINTS" id="PR00792">
    <property type="entry name" value="PEPSIN"/>
</dbReference>
<dbReference type="InterPro" id="IPR001461">
    <property type="entry name" value="Aspartic_peptidase_A1"/>
</dbReference>
<dbReference type="OrthoDB" id="3089at2759"/>
<dbReference type="EMBL" id="JADNYJ010000102">
    <property type="protein sequence ID" value="KAF8885385.1"/>
    <property type="molecule type" value="Genomic_DNA"/>
</dbReference>
<feature type="signal peptide" evidence="5">
    <location>
        <begin position="1"/>
        <end position="20"/>
    </location>
</feature>
<dbReference type="CDD" id="cd05471">
    <property type="entry name" value="pepsin_like"/>
    <property type="match status" value="1"/>
</dbReference>
<comment type="similarity">
    <text evidence="1 3">Belongs to the peptidase A1 family.</text>
</comment>
<dbReference type="InterPro" id="IPR001969">
    <property type="entry name" value="Aspartic_peptidase_AS"/>
</dbReference>
<feature type="region of interest" description="Disordered" evidence="4">
    <location>
        <begin position="528"/>
        <end position="568"/>
    </location>
</feature>
<keyword evidence="2 3" id="KW-0064">Aspartyl protease</keyword>
<sequence length="602" mass="63881">MLLSFLSIFLYLLLVSVACAVPTQSQEAALEELANKYTKRTAGGIHLPILKREARGLERRGVGSAIGLGDYVDISYSVLLTIGGITTSLILDTGSSDLWVMSDACTTGCTGGGRVYPQASFKYSGVDVALLYGDSTTGTYADGKIGDDTISLAGVTLQNQYFSAINKTNTSLVETGSAGIFGLGFPINSVIWNNLFVAQSHQTGNPKRRDVLKSSPLTKLGIKLGSPFPNLSKLNLWMPKFPDVPSLLGKVSPGVISRQTTTMTVSSGVYTIFSSYSTYGPFVPRLVTQSGLTSPMFSVTLQRDTIDVGGAVGQLSIGELPSGVTSNKLTWVPLRLYTTSEGGLPAPPNSPEEVYPITWEIMLDGVYFDGEMLPNSTVSPPTNGLSALVDTGNSLIRGPSDLISLIQSKLGPKGQFSCSQPHTLAFKIGGVLFPVDPRDFVTQALVNDVKTCEANLAATDAPQAGGYQFQWSVGTPFLKSVLSAFYYGNLTYPTHDPPKMGFLSTVPSDASDKMIAAVAAAAKANNNFPAVSQPPPSGTFTSLQTDSNGLPQATTSSTGTQRTSSGARRVDPKALGSLSYTCASWMHVVLACSLMSLWIWWL</sequence>
<name>A0A9P5TIM8_GYMJU</name>
<dbReference type="InterPro" id="IPR034164">
    <property type="entry name" value="Pepsin-like_dom"/>
</dbReference>
<proteinExistence type="inferred from homology"/>